<evidence type="ECO:0000256" key="2">
    <source>
        <dbReference type="ARBA" id="ARBA00023125"/>
    </source>
</evidence>
<dbReference type="PANTHER" id="PTHR47894">
    <property type="entry name" value="HTH-TYPE TRANSCRIPTIONAL REGULATOR GADX"/>
    <property type="match status" value="1"/>
</dbReference>
<dbReference type="InterPro" id="IPR032687">
    <property type="entry name" value="AraC-type_N"/>
</dbReference>
<proteinExistence type="predicted"/>
<keyword evidence="2" id="KW-0238">DNA-binding</keyword>
<dbReference type="InterPro" id="IPR009057">
    <property type="entry name" value="Homeodomain-like_sf"/>
</dbReference>
<name>A0ABQ2HCS5_9PSEU</name>
<dbReference type="Pfam" id="PF12625">
    <property type="entry name" value="Arabinose_bd"/>
    <property type="match status" value="1"/>
</dbReference>
<feature type="compositionally biased region" description="Polar residues" evidence="4">
    <location>
        <begin position="347"/>
        <end position="356"/>
    </location>
</feature>
<sequence>MAEPAVRHWDFPRGIASVALLLRFGAEHGIPLDALLAGSEIDAGILADPVAEVDARQELTVVRNLAHRLPHAGVAAGRRYHATTFGVLGYAFLSAATLQDAITTALRYLDLSFAFTAPSAVIDGDRLVLALDTTSLPADVVPFLAERDLAAIHTVVGELLTGAVPVLGVDFAHSPPEDVREHEEVFGVRPRFGAGADQSVVDVAVLAEALRLASPETTAVCEEQCRALAERRRESPGAAREVRRLLESSDRFEHGMPAVARALGTSPRTLRRRLASSGTSYQALLDEVRAKRAVALLSRGDLSVEAVAERLGFAEAASFIHAFRRWFGVTPSRYGRAEVVSPGLSPASVTGRTSGTRPGGDQP</sequence>
<dbReference type="Pfam" id="PF12833">
    <property type="entry name" value="HTH_18"/>
    <property type="match status" value="1"/>
</dbReference>
<dbReference type="InterPro" id="IPR018062">
    <property type="entry name" value="HTH_AraC-typ_CS"/>
</dbReference>
<keyword evidence="7" id="KW-1185">Reference proteome</keyword>
<feature type="domain" description="HTH araC/xylS-type" evidence="5">
    <location>
        <begin position="240"/>
        <end position="337"/>
    </location>
</feature>
<gene>
    <name evidence="6" type="ORF">GCM10011609_10220</name>
</gene>
<evidence type="ECO:0000256" key="1">
    <source>
        <dbReference type="ARBA" id="ARBA00023015"/>
    </source>
</evidence>
<dbReference type="SUPFAM" id="SSF46689">
    <property type="entry name" value="Homeodomain-like"/>
    <property type="match status" value="1"/>
</dbReference>
<evidence type="ECO:0000256" key="4">
    <source>
        <dbReference type="SAM" id="MobiDB-lite"/>
    </source>
</evidence>
<dbReference type="EMBL" id="BMNC01000001">
    <property type="protein sequence ID" value="GGM76252.1"/>
    <property type="molecule type" value="Genomic_DNA"/>
</dbReference>
<feature type="region of interest" description="Disordered" evidence="4">
    <location>
        <begin position="340"/>
        <end position="363"/>
    </location>
</feature>
<reference evidence="7" key="1">
    <citation type="journal article" date="2019" name="Int. J. Syst. Evol. Microbiol.">
        <title>The Global Catalogue of Microorganisms (GCM) 10K type strain sequencing project: providing services to taxonomists for standard genome sequencing and annotation.</title>
        <authorList>
            <consortium name="The Broad Institute Genomics Platform"/>
            <consortium name="The Broad Institute Genome Sequencing Center for Infectious Disease"/>
            <person name="Wu L."/>
            <person name="Ma J."/>
        </authorList>
    </citation>
    <scope>NUCLEOTIDE SEQUENCE [LARGE SCALE GENOMIC DNA]</scope>
    <source>
        <strain evidence="7">CGMCC 4.7319</strain>
    </source>
</reference>
<organism evidence="6 7">
    <name type="scientific">Lentzea pudingi</name>
    <dbReference type="NCBI Taxonomy" id="1789439"/>
    <lineage>
        <taxon>Bacteria</taxon>
        <taxon>Bacillati</taxon>
        <taxon>Actinomycetota</taxon>
        <taxon>Actinomycetes</taxon>
        <taxon>Pseudonocardiales</taxon>
        <taxon>Pseudonocardiaceae</taxon>
        <taxon>Lentzea</taxon>
    </lineage>
</organism>
<evidence type="ECO:0000313" key="7">
    <source>
        <dbReference type="Proteomes" id="UP000597656"/>
    </source>
</evidence>
<evidence type="ECO:0000313" key="6">
    <source>
        <dbReference type="EMBL" id="GGM76252.1"/>
    </source>
</evidence>
<dbReference type="PROSITE" id="PS01124">
    <property type="entry name" value="HTH_ARAC_FAMILY_2"/>
    <property type="match status" value="1"/>
</dbReference>
<dbReference type="InterPro" id="IPR020449">
    <property type="entry name" value="Tscrpt_reg_AraC-type_HTH"/>
</dbReference>
<dbReference type="PRINTS" id="PR00032">
    <property type="entry name" value="HTHARAC"/>
</dbReference>
<dbReference type="PROSITE" id="PS00041">
    <property type="entry name" value="HTH_ARAC_FAMILY_1"/>
    <property type="match status" value="1"/>
</dbReference>
<accession>A0ABQ2HCS5</accession>
<dbReference type="Proteomes" id="UP000597656">
    <property type="component" value="Unassembled WGS sequence"/>
</dbReference>
<evidence type="ECO:0000256" key="3">
    <source>
        <dbReference type="ARBA" id="ARBA00023163"/>
    </source>
</evidence>
<keyword evidence="1" id="KW-0805">Transcription regulation</keyword>
<keyword evidence="3" id="KW-0804">Transcription</keyword>
<dbReference type="SMART" id="SM00342">
    <property type="entry name" value="HTH_ARAC"/>
    <property type="match status" value="1"/>
</dbReference>
<comment type="caution">
    <text evidence="6">The sequence shown here is derived from an EMBL/GenBank/DDBJ whole genome shotgun (WGS) entry which is preliminary data.</text>
</comment>
<evidence type="ECO:0000259" key="5">
    <source>
        <dbReference type="PROSITE" id="PS01124"/>
    </source>
</evidence>
<protein>
    <submittedName>
        <fullName evidence="6">AraC family transcriptional regulator</fullName>
    </submittedName>
</protein>
<dbReference type="PANTHER" id="PTHR47894:SF1">
    <property type="entry name" value="HTH-TYPE TRANSCRIPTIONAL REGULATOR VQSM"/>
    <property type="match status" value="1"/>
</dbReference>
<dbReference type="Gene3D" id="1.10.10.60">
    <property type="entry name" value="Homeodomain-like"/>
    <property type="match status" value="1"/>
</dbReference>
<dbReference type="InterPro" id="IPR018060">
    <property type="entry name" value="HTH_AraC"/>
</dbReference>